<dbReference type="InterPro" id="IPR043128">
    <property type="entry name" value="Rev_trsase/Diguanyl_cyclase"/>
</dbReference>
<evidence type="ECO:0000256" key="3">
    <source>
        <dbReference type="ARBA" id="ARBA00022475"/>
    </source>
</evidence>
<dbReference type="Pfam" id="PF00990">
    <property type="entry name" value="GGDEF"/>
    <property type="match status" value="1"/>
</dbReference>
<keyword evidence="5 9" id="KW-1133">Transmembrane helix</keyword>
<feature type="compositionally biased region" description="Basic and acidic residues" evidence="8">
    <location>
        <begin position="528"/>
        <end position="547"/>
    </location>
</feature>
<dbReference type="SUPFAM" id="SSF103190">
    <property type="entry name" value="Sensory domain-like"/>
    <property type="match status" value="1"/>
</dbReference>
<dbReference type="PROSITE" id="PS50887">
    <property type="entry name" value="GGDEF"/>
    <property type="match status" value="1"/>
</dbReference>
<dbReference type="InterPro" id="IPR029787">
    <property type="entry name" value="Nucleotide_cyclase"/>
</dbReference>
<keyword evidence="4 9" id="KW-0812">Transmembrane</keyword>
<evidence type="ECO:0000256" key="4">
    <source>
        <dbReference type="ARBA" id="ARBA00022692"/>
    </source>
</evidence>
<keyword evidence="3" id="KW-1003">Cell membrane</keyword>
<evidence type="ECO:0000256" key="9">
    <source>
        <dbReference type="SAM" id="Phobius"/>
    </source>
</evidence>
<evidence type="ECO:0000256" key="8">
    <source>
        <dbReference type="SAM" id="MobiDB-lite"/>
    </source>
</evidence>
<evidence type="ECO:0000259" key="10">
    <source>
        <dbReference type="PROSITE" id="PS50887"/>
    </source>
</evidence>
<comment type="catalytic activity">
    <reaction evidence="7">
        <text>2 GTP = 3',3'-c-di-GMP + 2 diphosphate</text>
        <dbReference type="Rhea" id="RHEA:24898"/>
        <dbReference type="ChEBI" id="CHEBI:33019"/>
        <dbReference type="ChEBI" id="CHEBI:37565"/>
        <dbReference type="ChEBI" id="CHEBI:58805"/>
        <dbReference type="EC" id="2.7.7.65"/>
    </reaction>
</comment>
<sequence length="547" mass="63406">MPRGTSRNTWSLISRMRLGLLLLFIPVLLLGSIYYLHMERTLRHEQEQNLVARNTQYLHTLLEPYLETLKRQFTLIYQQVNYQDFIEPTIRNGEHYLQSWRAYHKVMELDYVYVGTEYRKMLIHPAWQADERFDPRVRPWYKLAASHPGQIVFTDPYYDYTLGTLTMALARVILTPDGKRVGVLSLDTQLTPLASWLNNKRGVDYHNGQGYQMLINHEGLVLAHPDRARVFKPLTDPTWLTRMKGDQGFFLDKASGQMVAYNRIPEQRWILLSVEPTASMQRVIDSVSVNVQLMIGVACVLYLLLAMLWSRYFRRMLGEITLLIRASRSGGIAYNGRRMLELAKVYEEMDAASQDFAQIRLQANQDKLTGLYNRRFFDECLQQQIKQGHPFGLVMFDLDNFKRVNDTFGHQTGDVVLKRVGKLGMRLFHDWGWFCRYGGEELVLIFRYGEDQPMLPSLLETFRIGVEQLEWREVDLTITISGGVAFSKPGMSGKDLIELADNAVYRAKREGKNRICFPQNGEQTTQPDEPRPADKASDEEPLRANEA</sequence>
<evidence type="ECO:0000256" key="2">
    <source>
        <dbReference type="ARBA" id="ARBA00012528"/>
    </source>
</evidence>
<evidence type="ECO:0000256" key="1">
    <source>
        <dbReference type="ARBA" id="ARBA00004651"/>
    </source>
</evidence>
<dbReference type="CDD" id="cd01949">
    <property type="entry name" value="GGDEF"/>
    <property type="match status" value="1"/>
</dbReference>
<name>A0A7T4A6S7_AERJA</name>
<feature type="transmembrane region" description="Helical" evidence="9">
    <location>
        <begin position="289"/>
        <end position="309"/>
    </location>
</feature>
<gene>
    <name evidence="11" type="ORF">I6H43_11965</name>
</gene>
<organism evidence="11 12">
    <name type="scientific">Aeromonas jandaei</name>
    <dbReference type="NCBI Taxonomy" id="650"/>
    <lineage>
        <taxon>Bacteria</taxon>
        <taxon>Pseudomonadati</taxon>
        <taxon>Pseudomonadota</taxon>
        <taxon>Gammaproteobacteria</taxon>
        <taxon>Aeromonadales</taxon>
        <taxon>Aeromonadaceae</taxon>
        <taxon>Aeromonas</taxon>
    </lineage>
</organism>
<proteinExistence type="predicted"/>
<feature type="region of interest" description="Disordered" evidence="8">
    <location>
        <begin position="514"/>
        <end position="547"/>
    </location>
</feature>
<dbReference type="Pfam" id="PF02743">
    <property type="entry name" value="dCache_1"/>
    <property type="match status" value="1"/>
</dbReference>
<dbReference type="InterPro" id="IPR029151">
    <property type="entry name" value="Sensor-like_sf"/>
</dbReference>
<evidence type="ECO:0000313" key="12">
    <source>
        <dbReference type="Proteomes" id="UP000595481"/>
    </source>
</evidence>
<accession>A0A7T4A6S7</accession>
<evidence type="ECO:0000256" key="6">
    <source>
        <dbReference type="ARBA" id="ARBA00023136"/>
    </source>
</evidence>
<dbReference type="Proteomes" id="UP000595481">
    <property type="component" value="Chromosome"/>
</dbReference>
<evidence type="ECO:0000256" key="5">
    <source>
        <dbReference type="ARBA" id="ARBA00022989"/>
    </source>
</evidence>
<protein>
    <recommendedName>
        <fullName evidence="2">diguanylate cyclase</fullName>
        <ecNumber evidence="2">2.7.7.65</ecNumber>
    </recommendedName>
</protein>
<reference evidence="11 12" key="1">
    <citation type="submission" date="2020-12" db="EMBL/GenBank/DDBJ databases">
        <title>FDA dAtabase for Regulatory Grade micrObial Sequences (FDA-ARGOS): Supporting development and validation of Infectious Disease Dx tests.</title>
        <authorList>
            <person name="Sproer C."/>
            <person name="Gronow S."/>
            <person name="Severitt S."/>
            <person name="Schroder I."/>
            <person name="Tallon L."/>
            <person name="Sadzewicz L."/>
            <person name="Zhao X."/>
            <person name="Boylan J."/>
            <person name="Ott S."/>
            <person name="Bowen H."/>
            <person name="Vavikolanu K."/>
            <person name="Mehta A."/>
            <person name="Aluvathingal J."/>
            <person name="Nadendla S."/>
            <person name="Lowell S."/>
            <person name="Myers T."/>
            <person name="Yan Y."/>
            <person name="Sichtig H."/>
        </authorList>
    </citation>
    <scope>NUCLEOTIDE SEQUENCE [LARGE SCALE GENOMIC DNA]</scope>
    <source>
        <strain evidence="11 12">FDAARGOS_986</strain>
    </source>
</reference>
<comment type="subcellular location">
    <subcellularLocation>
        <location evidence="1">Cell membrane</location>
        <topology evidence="1">Multi-pass membrane protein</topology>
    </subcellularLocation>
</comment>
<dbReference type="SUPFAM" id="SSF55073">
    <property type="entry name" value="Nucleotide cyclase"/>
    <property type="match status" value="1"/>
</dbReference>
<evidence type="ECO:0000256" key="7">
    <source>
        <dbReference type="ARBA" id="ARBA00034247"/>
    </source>
</evidence>
<dbReference type="InterPro" id="IPR000160">
    <property type="entry name" value="GGDEF_dom"/>
</dbReference>
<dbReference type="PANTHER" id="PTHR45138:SF9">
    <property type="entry name" value="DIGUANYLATE CYCLASE DGCM-RELATED"/>
    <property type="match status" value="1"/>
</dbReference>
<keyword evidence="6 9" id="KW-0472">Membrane</keyword>
<dbReference type="InterPro" id="IPR050469">
    <property type="entry name" value="Diguanylate_Cyclase"/>
</dbReference>
<dbReference type="PANTHER" id="PTHR45138">
    <property type="entry name" value="REGULATORY COMPONENTS OF SENSORY TRANSDUCTION SYSTEM"/>
    <property type="match status" value="1"/>
</dbReference>
<dbReference type="EMBL" id="CP066092">
    <property type="protein sequence ID" value="QQB18313.1"/>
    <property type="molecule type" value="Genomic_DNA"/>
</dbReference>
<dbReference type="EC" id="2.7.7.65" evidence="2"/>
<dbReference type="SMART" id="SM00267">
    <property type="entry name" value="GGDEF"/>
    <property type="match status" value="1"/>
</dbReference>
<feature type="domain" description="GGDEF" evidence="10">
    <location>
        <begin position="389"/>
        <end position="520"/>
    </location>
</feature>
<dbReference type="Gene3D" id="3.30.70.270">
    <property type="match status" value="1"/>
</dbReference>
<keyword evidence="12" id="KW-1185">Reference proteome</keyword>
<evidence type="ECO:0000313" key="11">
    <source>
        <dbReference type="EMBL" id="QQB18313.1"/>
    </source>
</evidence>
<dbReference type="NCBIfam" id="TIGR00254">
    <property type="entry name" value="GGDEF"/>
    <property type="match status" value="1"/>
</dbReference>
<dbReference type="Gene3D" id="3.30.450.20">
    <property type="entry name" value="PAS domain"/>
    <property type="match status" value="2"/>
</dbReference>
<dbReference type="InterPro" id="IPR033479">
    <property type="entry name" value="dCache_1"/>
</dbReference>